<evidence type="ECO:0000313" key="3">
    <source>
        <dbReference type="Proteomes" id="UP000002748"/>
    </source>
</evidence>
<feature type="region of interest" description="Disordered" evidence="1">
    <location>
        <begin position="297"/>
        <end position="325"/>
    </location>
</feature>
<feature type="region of interest" description="Disordered" evidence="1">
    <location>
        <begin position="1"/>
        <end position="88"/>
    </location>
</feature>
<sequence length="394" mass="43280">MAPSPVRDKDSAAAEPMIDPELADLPPPPHHSSNGSNGSTRLPGEPTSITESIASAPNPHTTDFSPLPFTQDESQIPVVDDEPGSPTARLLRALAPPNAAQPDPKWPPPPPNASVNLFIGRALLSNGNDNWPLKPNDIVNWIRKHYPEEWDGDEGRCSAHRVRTYLARKGADMYYEKLNQGCIAGWRIRQNHLWRFENGGFQGRGMKQEEAMAQQAKENEAMATAVHKAAAAAALAQGHPGIKVSMSSSGLNESANKRRKPNGQARRKNEKKKPEEFDYSTYQATPTYEADSAALQSLEQVGESSTQPAQQQQQTTEEQNLDASQLQQAMAAANAVAGVGSVGQMDELEMGMQLPIEMQMHSESHDDREYYDGNYAQGYGEYNQQQYGDGYQQQ</sequence>
<dbReference type="OrthoDB" id="2564914at2759"/>
<dbReference type="VEuPathDB" id="FungiDB:A1Q1_00209"/>
<dbReference type="KEGG" id="tasa:A1Q1_00209"/>
<feature type="compositionally biased region" description="Polar residues" evidence="1">
    <location>
        <begin position="297"/>
        <end position="309"/>
    </location>
</feature>
<feature type="compositionally biased region" description="Low complexity" evidence="1">
    <location>
        <begin position="310"/>
        <end position="325"/>
    </location>
</feature>
<dbReference type="Proteomes" id="UP000002748">
    <property type="component" value="Unassembled WGS sequence"/>
</dbReference>
<reference evidence="2 3" key="1">
    <citation type="journal article" date="2012" name="Eukaryot. Cell">
        <title>Draft genome sequence of CBS 2479, the standard type strain of Trichosporon asahii.</title>
        <authorList>
            <person name="Yang R.Y."/>
            <person name="Li H.T."/>
            <person name="Zhu H."/>
            <person name="Zhou G.P."/>
            <person name="Wang M."/>
            <person name="Wang L."/>
        </authorList>
    </citation>
    <scope>NUCLEOTIDE SEQUENCE [LARGE SCALE GENOMIC DNA]</scope>
    <source>
        <strain evidence="3">ATCC 90039 / CBS 2479 / JCM 2466 / KCTC 7840 / NCYC 2677 / UAMH 7654</strain>
    </source>
</reference>
<dbReference type="RefSeq" id="XP_014182012.1">
    <property type="nucleotide sequence ID" value="XM_014326537.1"/>
</dbReference>
<accession>J5R386</accession>
<feature type="compositionally biased region" description="Basic and acidic residues" evidence="1">
    <location>
        <begin position="1"/>
        <end position="12"/>
    </location>
</feature>
<feature type="region of interest" description="Disordered" evidence="1">
    <location>
        <begin position="354"/>
        <end position="394"/>
    </location>
</feature>
<feature type="compositionally biased region" description="Basic residues" evidence="1">
    <location>
        <begin position="257"/>
        <end position="271"/>
    </location>
</feature>
<feature type="compositionally biased region" description="Basic and acidic residues" evidence="1">
    <location>
        <begin position="360"/>
        <end position="371"/>
    </location>
</feature>
<evidence type="ECO:0000256" key="1">
    <source>
        <dbReference type="SAM" id="MobiDB-lite"/>
    </source>
</evidence>
<feature type="compositionally biased region" description="Polar residues" evidence="1">
    <location>
        <begin position="47"/>
        <end position="64"/>
    </location>
</feature>
<protein>
    <submittedName>
        <fullName evidence="2">Uncharacterized protein</fullName>
    </submittedName>
</protein>
<dbReference type="GeneID" id="25983723"/>
<dbReference type="EMBL" id="ALBS01000103">
    <property type="protein sequence ID" value="EJT50468.1"/>
    <property type="molecule type" value="Genomic_DNA"/>
</dbReference>
<gene>
    <name evidence="2" type="ORF">A1Q1_00209</name>
</gene>
<feature type="compositionally biased region" description="Polar residues" evidence="1">
    <location>
        <begin position="245"/>
        <end position="254"/>
    </location>
</feature>
<proteinExistence type="predicted"/>
<comment type="caution">
    <text evidence="2">The sequence shown here is derived from an EMBL/GenBank/DDBJ whole genome shotgun (WGS) entry which is preliminary data.</text>
</comment>
<feature type="compositionally biased region" description="Low complexity" evidence="1">
    <location>
        <begin position="373"/>
        <end position="394"/>
    </location>
</feature>
<organism evidence="2 3">
    <name type="scientific">Trichosporon asahii var. asahii (strain ATCC 90039 / CBS 2479 / JCM 2466 / KCTC 7840 / NBRC 103889/ NCYC 2677 / UAMH 7654)</name>
    <name type="common">Yeast</name>
    <dbReference type="NCBI Taxonomy" id="1186058"/>
    <lineage>
        <taxon>Eukaryota</taxon>
        <taxon>Fungi</taxon>
        <taxon>Dikarya</taxon>
        <taxon>Basidiomycota</taxon>
        <taxon>Agaricomycotina</taxon>
        <taxon>Tremellomycetes</taxon>
        <taxon>Trichosporonales</taxon>
        <taxon>Trichosporonaceae</taxon>
        <taxon>Trichosporon</taxon>
    </lineage>
</organism>
<dbReference type="HOGENOM" id="CLU_562592_0_0_1"/>
<name>J5R386_TRIAS</name>
<evidence type="ECO:0000313" key="2">
    <source>
        <dbReference type="EMBL" id="EJT50468.1"/>
    </source>
</evidence>
<feature type="region of interest" description="Disordered" evidence="1">
    <location>
        <begin position="243"/>
        <end position="278"/>
    </location>
</feature>
<dbReference type="AlphaFoldDB" id="J5R386"/>